<evidence type="ECO:0000313" key="5">
    <source>
        <dbReference type="EMBL" id="CRX38271.1"/>
    </source>
</evidence>
<evidence type="ECO:0000256" key="2">
    <source>
        <dbReference type="ARBA" id="ARBA00022963"/>
    </source>
</evidence>
<dbReference type="GO" id="GO:0016042">
    <property type="term" value="P:lipid catabolic process"/>
    <property type="evidence" value="ECO:0007669"/>
    <property type="project" value="UniProtKB-KW"/>
</dbReference>
<dbReference type="RefSeq" id="WP_098038115.1">
    <property type="nucleotide sequence ID" value="NZ_CWGJ01000011.1"/>
</dbReference>
<gene>
    <name evidence="5" type="ORF">ELAC_0922</name>
</gene>
<dbReference type="PANTHER" id="PTHR10272">
    <property type="entry name" value="PLATELET-ACTIVATING FACTOR ACETYLHYDROLASE"/>
    <property type="match status" value="1"/>
</dbReference>
<keyword evidence="6" id="KW-1185">Reference proteome</keyword>
<protein>
    <recommendedName>
        <fullName evidence="4">PET hydrolase/cutinase-like domain-containing protein</fullName>
    </recommendedName>
</protein>
<evidence type="ECO:0000256" key="1">
    <source>
        <dbReference type="ARBA" id="ARBA00022801"/>
    </source>
</evidence>
<dbReference type="OrthoDB" id="9814760at2"/>
<name>A0A0H5DP51_9BACT</name>
<dbReference type="InterPro" id="IPR041127">
    <property type="entry name" value="PET_hydrolase/cutinase-like"/>
</dbReference>
<dbReference type="PIRSF" id="PIRSF031982">
    <property type="entry name" value="UCP031982_abhydr"/>
    <property type="match status" value="1"/>
</dbReference>
<dbReference type="SUPFAM" id="SSF53474">
    <property type="entry name" value="alpha/beta-Hydrolases"/>
    <property type="match status" value="1"/>
</dbReference>
<evidence type="ECO:0000256" key="3">
    <source>
        <dbReference type="ARBA" id="ARBA00023098"/>
    </source>
</evidence>
<dbReference type="GO" id="GO:0003847">
    <property type="term" value="F:1-alkyl-2-acetylglycerophosphocholine esterase activity"/>
    <property type="evidence" value="ECO:0007669"/>
    <property type="project" value="TreeGrafter"/>
</dbReference>
<reference evidence="6" key="1">
    <citation type="submission" date="2015-06" db="EMBL/GenBank/DDBJ databases">
        <authorList>
            <person name="Bertelli C."/>
        </authorList>
    </citation>
    <scope>NUCLEOTIDE SEQUENCE [LARGE SCALE GENOMIC DNA]</scope>
    <source>
        <strain evidence="6">CRIB-30</strain>
    </source>
</reference>
<dbReference type="Gene3D" id="3.40.50.1820">
    <property type="entry name" value="alpha/beta hydrolase"/>
    <property type="match status" value="1"/>
</dbReference>
<dbReference type="AlphaFoldDB" id="A0A0H5DP51"/>
<feature type="domain" description="PET hydrolase/cutinase-like" evidence="4">
    <location>
        <begin position="76"/>
        <end position="165"/>
    </location>
</feature>
<dbReference type="Pfam" id="PF12740">
    <property type="entry name" value="PETase"/>
    <property type="match status" value="1"/>
</dbReference>
<keyword evidence="3" id="KW-0443">Lipid metabolism</keyword>
<evidence type="ECO:0000313" key="6">
    <source>
        <dbReference type="Proteomes" id="UP000220251"/>
    </source>
</evidence>
<organism evidence="5 6">
    <name type="scientific">Estrella lausannensis</name>
    <dbReference type="NCBI Taxonomy" id="483423"/>
    <lineage>
        <taxon>Bacteria</taxon>
        <taxon>Pseudomonadati</taxon>
        <taxon>Chlamydiota</taxon>
        <taxon>Chlamydiia</taxon>
        <taxon>Parachlamydiales</taxon>
        <taxon>Candidatus Criblamydiaceae</taxon>
        <taxon>Estrella</taxon>
    </lineage>
</organism>
<dbReference type="Proteomes" id="UP000220251">
    <property type="component" value="Unassembled WGS sequence"/>
</dbReference>
<accession>A0A0H5DP51</accession>
<dbReference type="EMBL" id="CWGJ01000011">
    <property type="protein sequence ID" value="CRX38271.1"/>
    <property type="molecule type" value="Genomic_DNA"/>
</dbReference>
<dbReference type="InterPro" id="IPR029058">
    <property type="entry name" value="AB_hydrolase_fold"/>
</dbReference>
<keyword evidence="2" id="KW-0442">Lipid degradation</keyword>
<dbReference type="InterPro" id="IPR016986">
    <property type="entry name" value="UCP031982_abhydr"/>
</dbReference>
<sequence length="328" mass="36944">MRALLIFLLIPLYLFAFEIKPVLPLPVLGFQQIAFDDRSISVWYPVAPETEGKVSDDPWDLFKVAPAAKPSLKPPLIVVSHGYMGDPHNLNWLIRGLVDQGFAVAAVRHRDMIDGRPHMNHWMRAVDVSKMLDALEKSSLASSIDFKRIGFAGFSLGGTTGIFLAGGRAENLENPLPGKEYSAPREFSRADEALKTLKKGEMQKDYRERRIRAFFLMAPAWSWIFSDESLAQVDVPVYLIAGAADEILVTDTNAGRFARQIPGAYYQTIPGKVGYFVFITSLSDVKKLKVNQQIISDRVFKDDPSIDRDWIQAKTLTEAVRFFNETFR</sequence>
<dbReference type="PANTHER" id="PTHR10272:SF0">
    <property type="entry name" value="PLATELET-ACTIVATING FACTOR ACETYLHYDROLASE"/>
    <property type="match status" value="1"/>
</dbReference>
<keyword evidence="1" id="KW-0378">Hydrolase</keyword>
<proteinExistence type="predicted"/>
<evidence type="ECO:0000259" key="4">
    <source>
        <dbReference type="Pfam" id="PF12740"/>
    </source>
</evidence>